<keyword evidence="4" id="KW-1185">Reference proteome</keyword>
<feature type="region of interest" description="Disordered" evidence="1">
    <location>
        <begin position="471"/>
        <end position="498"/>
    </location>
</feature>
<reference evidence="3 4" key="1">
    <citation type="submission" date="2021-02" db="EMBL/GenBank/DDBJ databases">
        <title>Streptomyces spirodelae sp. nov., isolated from duckweed.</title>
        <authorList>
            <person name="Saimee Y."/>
            <person name="Duangmal K."/>
        </authorList>
    </citation>
    <scope>NUCLEOTIDE SEQUENCE [LARGE SCALE GENOMIC DNA]</scope>
    <source>
        <strain evidence="3 4">DSM 42105</strain>
    </source>
</reference>
<feature type="domain" description="FAD-binding" evidence="2">
    <location>
        <begin position="8"/>
        <end position="346"/>
    </location>
</feature>
<proteinExistence type="predicted"/>
<organism evidence="3 4">
    <name type="scientific">Streptomyces smyrnaeus</name>
    <dbReference type="NCBI Taxonomy" id="1387713"/>
    <lineage>
        <taxon>Bacteria</taxon>
        <taxon>Bacillati</taxon>
        <taxon>Actinomycetota</taxon>
        <taxon>Actinomycetes</taxon>
        <taxon>Kitasatosporales</taxon>
        <taxon>Streptomycetaceae</taxon>
        <taxon>Streptomyces</taxon>
    </lineage>
</organism>
<dbReference type="Gene3D" id="3.50.50.60">
    <property type="entry name" value="FAD/NAD(P)-binding domain"/>
    <property type="match status" value="1"/>
</dbReference>
<dbReference type="InterPro" id="IPR036188">
    <property type="entry name" value="FAD/NAD-bd_sf"/>
</dbReference>
<dbReference type="PANTHER" id="PTHR43422:SF3">
    <property type="entry name" value="THIAMINE THIAZOLE SYNTHASE"/>
    <property type="match status" value="1"/>
</dbReference>
<keyword evidence="3" id="KW-0503">Monooxygenase</keyword>
<dbReference type="Pfam" id="PF01494">
    <property type="entry name" value="FAD_binding_3"/>
    <property type="match status" value="1"/>
</dbReference>
<keyword evidence="3" id="KW-0560">Oxidoreductase</keyword>
<dbReference type="RefSeq" id="WP_209211205.1">
    <property type="nucleotide sequence ID" value="NZ_JAFFZM010000007.1"/>
</dbReference>
<dbReference type="SUPFAM" id="SSF51905">
    <property type="entry name" value="FAD/NAD(P)-binding domain"/>
    <property type="match status" value="1"/>
</dbReference>
<gene>
    <name evidence="3" type="ORF">JW613_14440</name>
</gene>
<dbReference type="GO" id="GO:0004497">
    <property type="term" value="F:monooxygenase activity"/>
    <property type="evidence" value="ECO:0007669"/>
    <property type="project" value="UniProtKB-KW"/>
</dbReference>
<dbReference type="GeneID" id="96259804"/>
<dbReference type="EMBL" id="JAFFZM010000007">
    <property type="protein sequence ID" value="MBO8199484.1"/>
    <property type="molecule type" value="Genomic_DNA"/>
</dbReference>
<dbReference type="Proteomes" id="UP000721954">
    <property type="component" value="Unassembled WGS sequence"/>
</dbReference>
<comment type="caution">
    <text evidence="3">The sequence shown here is derived from an EMBL/GenBank/DDBJ whole genome shotgun (WGS) entry which is preliminary data.</text>
</comment>
<feature type="compositionally biased region" description="Low complexity" evidence="1">
    <location>
        <begin position="471"/>
        <end position="482"/>
    </location>
</feature>
<sequence length="498" mass="53642">MTEPERGIVLGGSWAGMLTARMLSRHMRHVTVVERDVFPAEPRLRKGTPQARHSHILWSGGARIVEEFLPGTLDRLADAGARRIVFQRDAVTLGPHGWQHRFPSRQFGIMCGRALLDWVVREETLSTGSIDVRQHTEAVQLLGEPERITGVRVRDTTSGAETTLRADLVVDATGRGSRLANWLADLGLPPLEEDVVDAGMAYCSRLYQAPPGATDGFPPVNIAADPHSGEPGRFGAVYPQEGGRWIVTLAGTRGAKLPSREADFVPYARTLRDPLVADLIEGAEPLSDVMVSRFGANRRLYPERLDAWPEGLLVLGDALAVFNPIYGHGMSAAARGVAALDEQLAKPGPHPAREAQRAISERVDDPWIMAASKDIEYVDCHVRVTDPRLTGGAADRHQFSAFIDTRALRSPAVSAVMTDVASLSVSPAELSTSRFLALMSRDELRPELAAPPLSAEELALVNLGARAPATTAATPHGLAATADSVSSARPVSEEGHPS</sequence>
<dbReference type="PANTHER" id="PTHR43422">
    <property type="entry name" value="THIAMINE THIAZOLE SYNTHASE"/>
    <property type="match status" value="1"/>
</dbReference>
<evidence type="ECO:0000256" key="1">
    <source>
        <dbReference type="SAM" id="MobiDB-lite"/>
    </source>
</evidence>
<accession>A0ABS3XVQ2</accession>
<name>A0ABS3XVQ2_9ACTN</name>
<dbReference type="InterPro" id="IPR002938">
    <property type="entry name" value="FAD-bd"/>
</dbReference>
<evidence type="ECO:0000313" key="4">
    <source>
        <dbReference type="Proteomes" id="UP000721954"/>
    </source>
</evidence>
<protein>
    <submittedName>
        <fullName evidence="3">FAD-dependent monooxygenase</fullName>
    </submittedName>
</protein>
<evidence type="ECO:0000313" key="3">
    <source>
        <dbReference type="EMBL" id="MBO8199484.1"/>
    </source>
</evidence>
<evidence type="ECO:0000259" key="2">
    <source>
        <dbReference type="Pfam" id="PF01494"/>
    </source>
</evidence>